<dbReference type="Proteomes" id="UP001497497">
    <property type="component" value="Unassembled WGS sequence"/>
</dbReference>
<evidence type="ECO:0000256" key="8">
    <source>
        <dbReference type="ARBA" id="ARBA00023069"/>
    </source>
</evidence>
<evidence type="ECO:0000256" key="3">
    <source>
        <dbReference type="ARBA" id="ARBA00004496"/>
    </source>
</evidence>
<keyword evidence="6" id="KW-0970">Cilium biogenesis/degradation</keyword>
<comment type="similarity">
    <text evidence="10">Belongs to the DNAAF19/PR46b family.</text>
</comment>
<evidence type="ECO:0000256" key="10">
    <source>
        <dbReference type="ARBA" id="ARBA00049986"/>
    </source>
</evidence>
<evidence type="ECO:0000256" key="6">
    <source>
        <dbReference type="ARBA" id="ARBA00022794"/>
    </source>
</evidence>
<evidence type="ECO:0000256" key="1">
    <source>
        <dbReference type="ARBA" id="ARBA00004048"/>
    </source>
</evidence>
<reference evidence="13 14" key="1">
    <citation type="submission" date="2024-04" db="EMBL/GenBank/DDBJ databases">
        <authorList>
            <consortium name="Genoscope - CEA"/>
            <person name="William W."/>
        </authorList>
    </citation>
    <scope>NUCLEOTIDE SEQUENCE [LARGE SCALE GENOMIC DNA]</scope>
</reference>
<dbReference type="GO" id="GO:0036159">
    <property type="term" value="P:inner dynein arm assembly"/>
    <property type="evidence" value="ECO:0007669"/>
    <property type="project" value="TreeGrafter"/>
</dbReference>
<comment type="subunit">
    <text evidence="4">Homodimer.</text>
</comment>
<evidence type="ECO:0000256" key="5">
    <source>
        <dbReference type="ARBA" id="ARBA00022490"/>
    </source>
</evidence>
<dbReference type="PANTHER" id="PTHR28572">
    <property type="entry name" value="COILED-COIL DOMAIN-CONTAINING PROTEIN 103"/>
    <property type="match status" value="1"/>
</dbReference>
<feature type="domain" description="RNA-polymerase II-associated protein 3-like C-terminal" evidence="11">
    <location>
        <begin position="111"/>
        <end position="199"/>
    </location>
</feature>
<dbReference type="PANTHER" id="PTHR28572:SF1">
    <property type="entry name" value="COILED-COIL DOMAIN-CONTAINING PROTEIN 103"/>
    <property type="match status" value="1"/>
</dbReference>
<evidence type="ECO:0000313" key="14">
    <source>
        <dbReference type="Proteomes" id="UP001497497"/>
    </source>
</evidence>
<keyword evidence="9" id="KW-0966">Cell projection</keyword>
<feature type="domain" description="Dynein attachment factor N-terminal" evidence="12">
    <location>
        <begin position="13"/>
        <end position="82"/>
    </location>
</feature>
<protein>
    <recommendedName>
        <fullName evidence="15">Coiled-coil domain-containing protein 103</fullName>
    </recommendedName>
</protein>
<organism evidence="13 14">
    <name type="scientific">Lymnaea stagnalis</name>
    <name type="common">Great pond snail</name>
    <name type="synonym">Helix stagnalis</name>
    <dbReference type="NCBI Taxonomy" id="6523"/>
    <lineage>
        <taxon>Eukaryota</taxon>
        <taxon>Metazoa</taxon>
        <taxon>Spiralia</taxon>
        <taxon>Lophotrochozoa</taxon>
        <taxon>Mollusca</taxon>
        <taxon>Gastropoda</taxon>
        <taxon>Heterobranchia</taxon>
        <taxon>Euthyneura</taxon>
        <taxon>Panpulmonata</taxon>
        <taxon>Hygrophila</taxon>
        <taxon>Lymnaeoidea</taxon>
        <taxon>Lymnaeidae</taxon>
        <taxon>Lymnaea</taxon>
    </lineage>
</organism>
<evidence type="ECO:0000313" key="13">
    <source>
        <dbReference type="EMBL" id="CAL1529042.1"/>
    </source>
</evidence>
<comment type="function">
    <text evidence="1">Dynein-attachment factor required for cilia motility.</text>
</comment>
<keyword evidence="8" id="KW-0969">Cilium</keyword>
<proteinExistence type="inferred from homology"/>
<dbReference type="GO" id="GO:0036157">
    <property type="term" value="C:outer dynein arm"/>
    <property type="evidence" value="ECO:0007669"/>
    <property type="project" value="InterPro"/>
</dbReference>
<dbReference type="GO" id="GO:0007368">
    <property type="term" value="P:determination of left/right symmetry"/>
    <property type="evidence" value="ECO:0007669"/>
    <property type="project" value="TreeGrafter"/>
</dbReference>
<evidence type="ECO:0000259" key="11">
    <source>
        <dbReference type="Pfam" id="PF13877"/>
    </source>
</evidence>
<dbReference type="GO" id="GO:0003351">
    <property type="term" value="P:epithelial cilium movement involved in extracellular fluid movement"/>
    <property type="evidence" value="ECO:0007669"/>
    <property type="project" value="TreeGrafter"/>
</dbReference>
<sequence length="233" mass="27155">MATKKSSHDDESLDFKKLEKEVQSAVIYEEKYWRENDAKIRAVEQRVPTYDDFREMVLAAHLKPLEKEDRISSIKNFTQVWNQAADKFSGPNIDNESIGSGYIEQTKITIPKSGQDFVQHWKRTCKSIDEKKNFLFFIGGQRLQEIFKIEISGGLLGEFIECLMCVEPHEVLKSLELLEAFSKSQRFSLSKSFLNKKEKHMCLILFEKLKNSESIKNNEFPLESLVKLQKIYC</sequence>
<dbReference type="EMBL" id="CAXITT010000042">
    <property type="protein sequence ID" value="CAL1529042.1"/>
    <property type="molecule type" value="Genomic_DNA"/>
</dbReference>
<keyword evidence="5" id="KW-0963">Cytoplasm</keyword>
<evidence type="ECO:0008006" key="15">
    <source>
        <dbReference type="Google" id="ProtNLM"/>
    </source>
</evidence>
<evidence type="ECO:0000256" key="9">
    <source>
        <dbReference type="ARBA" id="ARBA00023273"/>
    </source>
</evidence>
<dbReference type="GO" id="GO:0031514">
    <property type="term" value="C:motile cilium"/>
    <property type="evidence" value="ECO:0007669"/>
    <property type="project" value="UniProtKB-SubCell"/>
</dbReference>
<keyword evidence="7" id="KW-0282">Flagellum</keyword>
<accession>A0AAV2H5S1</accession>
<name>A0AAV2H5S1_LYMST</name>
<evidence type="ECO:0000256" key="2">
    <source>
        <dbReference type="ARBA" id="ARBA00004230"/>
    </source>
</evidence>
<dbReference type="InterPro" id="IPR042422">
    <property type="entry name" value="CC103"/>
</dbReference>
<dbReference type="InterPro" id="IPR025986">
    <property type="entry name" value="RPAP3-like_C"/>
</dbReference>
<evidence type="ECO:0000259" key="12">
    <source>
        <dbReference type="Pfam" id="PF15867"/>
    </source>
</evidence>
<gene>
    <name evidence="13" type="ORF">GSLYS_00003206001</name>
</gene>
<comment type="subcellular location">
    <subcellularLocation>
        <location evidence="2">Cell projection</location>
        <location evidence="2">Cilium</location>
        <location evidence="2">Flagellum</location>
    </subcellularLocation>
    <subcellularLocation>
        <location evidence="3">Cytoplasm</location>
    </subcellularLocation>
</comment>
<dbReference type="InterPro" id="IPR031733">
    <property type="entry name" value="Dynein_attach_N"/>
</dbReference>
<comment type="caution">
    <text evidence="13">The sequence shown here is derived from an EMBL/GenBank/DDBJ whole genome shotgun (WGS) entry which is preliminary data.</text>
</comment>
<dbReference type="Pfam" id="PF15867">
    <property type="entry name" value="Dynein_attach_N"/>
    <property type="match status" value="1"/>
</dbReference>
<evidence type="ECO:0000256" key="4">
    <source>
        <dbReference type="ARBA" id="ARBA00011738"/>
    </source>
</evidence>
<dbReference type="GO" id="GO:0005576">
    <property type="term" value="C:extracellular region"/>
    <property type="evidence" value="ECO:0007669"/>
    <property type="project" value="GOC"/>
</dbReference>
<dbReference type="Pfam" id="PF13877">
    <property type="entry name" value="RPAP3_C"/>
    <property type="match status" value="1"/>
</dbReference>
<keyword evidence="14" id="KW-1185">Reference proteome</keyword>
<evidence type="ECO:0000256" key="7">
    <source>
        <dbReference type="ARBA" id="ARBA00022846"/>
    </source>
</evidence>
<dbReference type="AlphaFoldDB" id="A0AAV2H5S1"/>